<proteinExistence type="predicted"/>
<evidence type="ECO:0000256" key="1">
    <source>
        <dbReference type="SAM" id="SignalP"/>
    </source>
</evidence>
<dbReference type="Proteomes" id="UP000800094">
    <property type="component" value="Unassembled WGS sequence"/>
</dbReference>
<sequence>MLHFQVFLLLSSLLSTSLVTAGGDYGPDICLEGFVWREATPDDHVCVKPSSRDAATWDNSQQASRQNADGTCKGKWVKRRATASDTACVSRTRKIFTNFDNAAGPDRRLSMNVWFGPSWDMCPPCPHPSCNGDICEVHFCDFCHRYLQIEGDHFNLGTNNIEIWMNRPNYDNEHSIRYKTVSGTALAGKIAGGFVQRVEIDD</sequence>
<keyword evidence="3" id="KW-1185">Reference proteome</keyword>
<organism evidence="2 3">
    <name type="scientific">Trematosphaeria pertusa</name>
    <dbReference type="NCBI Taxonomy" id="390896"/>
    <lineage>
        <taxon>Eukaryota</taxon>
        <taxon>Fungi</taxon>
        <taxon>Dikarya</taxon>
        <taxon>Ascomycota</taxon>
        <taxon>Pezizomycotina</taxon>
        <taxon>Dothideomycetes</taxon>
        <taxon>Pleosporomycetidae</taxon>
        <taxon>Pleosporales</taxon>
        <taxon>Massarineae</taxon>
        <taxon>Trematosphaeriaceae</taxon>
        <taxon>Trematosphaeria</taxon>
    </lineage>
</organism>
<dbReference type="EMBL" id="ML987203">
    <property type="protein sequence ID" value="KAF2244167.1"/>
    <property type="molecule type" value="Genomic_DNA"/>
</dbReference>
<name>A0A6A6I1L8_9PLEO</name>
<reference evidence="2" key="1">
    <citation type="journal article" date="2020" name="Stud. Mycol.">
        <title>101 Dothideomycetes genomes: a test case for predicting lifestyles and emergence of pathogens.</title>
        <authorList>
            <person name="Haridas S."/>
            <person name="Albert R."/>
            <person name="Binder M."/>
            <person name="Bloem J."/>
            <person name="Labutti K."/>
            <person name="Salamov A."/>
            <person name="Andreopoulos B."/>
            <person name="Baker S."/>
            <person name="Barry K."/>
            <person name="Bills G."/>
            <person name="Bluhm B."/>
            <person name="Cannon C."/>
            <person name="Castanera R."/>
            <person name="Culley D."/>
            <person name="Daum C."/>
            <person name="Ezra D."/>
            <person name="Gonzalez J."/>
            <person name="Henrissat B."/>
            <person name="Kuo A."/>
            <person name="Liang C."/>
            <person name="Lipzen A."/>
            <person name="Lutzoni F."/>
            <person name="Magnuson J."/>
            <person name="Mondo S."/>
            <person name="Nolan M."/>
            <person name="Ohm R."/>
            <person name="Pangilinan J."/>
            <person name="Park H.-J."/>
            <person name="Ramirez L."/>
            <person name="Alfaro M."/>
            <person name="Sun H."/>
            <person name="Tritt A."/>
            <person name="Yoshinaga Y."/>
            <person name="Zwiers L.-H."/>
            <person name="Turgeon B."/>
            <person name="Goodwin S."/>
            <person name="Spatafora J."/>
            <person name="Crous P."/>
            <person name="Grigoriev I."/>
        </authorList>
    </citation>
    <scope>NUCLEOTIDE SEQUENCE</scope>
    <source>
        <strain evidence="2">CBS 122368</strain>
    </source>
</reference>
<dbReference type="GeneID" id="54589187"/>
<feature type="signal peptide" evidence="1">
    <location>
        <begin position="1"/>
        <end position="21"/>
    </location>
</feature>
<dbReference type="AlphaFoldDB" id="A0A6A6I1L8"/>
<protein>
    <recommendedName>
        <fullName evidence="4">Cyanovirin-N domain-containing protein</fullName>
    </recommendedName>
</protein>
<keyword evidence="1" id="KW-0732">Signal</keyword>
<evidence type="ECO:0000313" key="3">
    <source>
        <dbReference type="Proteomes" id="UP000800094"/>
    </source>
</evidence>
<feature type="chain" id="PRO_5025602257" description="Cyanovirin-N domain-containing protein" evidence="1">
    <location>
        <begin position="22"/>
        <end position="202"/>
    </location>
</feature>
<evidence type="ECO:0000313" key="2">
    <source>
        <dbReference type="EMBL" id="KAF2244167.1"/>
    </source>
</evidence>
<dbReference type="OrthoDB" id="5420300at2759"/>
<evidence type="ECO:0008006" key="4">
    <source>
        <dbReference type="Google" id="ProtNLM"/>
    </source>
</evidence>
<accession>A0A6A6I1L8</accession>
<dbReference type="RefSeq" id="XP_033679171.1">
    <property type="nucleotide sequence ID" value="XM_033835857.1"/>
</dbReference>
<gene>
    <name evidence="2" type="ORF">BU26DRAFT_608632</name>
</gene>